<evidence type="ECO:0000259" key="2">
    <source>
        <dbReference type="Pfam" id="PF16403"/>
    </source>
</evidence>
<organism evidence="3 4">
    <name type="scientific">Enterococcus columbae DSM 7374 = ATCC 51263</name>
    <dbReference type="NCBI Taxonomy" id="1121865"/>
    <lineage>
        <taxon>Bacteria</taxon>
        <taxon>Bacillati</taxon>
        <taxon>Bacillota</taxon>
        <taxon>Bacilli</taxon>
        <taxon>Lactobacillales</taxon>
        <taxon>Enterococcaceae</taxon>
        <taxon>Enterococcus</taxon>
    </lineage>
</organism>
<dbReference type="Proteomes" id="UP000014113">
    <property type="component" value="Unassembled WGS sequence"/>
</dbReference>
<name>S1NEN7_9ENTE</name>
<dbReference type="InterPro" id="IPR032179">
    <property type="entry name" value="Cry22Aa_Ig-like"/>
</dbReference>
<evidence type="ECO:0000313" key="4">
    <source>
        <dbReference type="Proteomes" id="UP000014113"/>
    </source>
</evidence>
<dbReference type="RefSeq" id="WP_016182803.1">
    <property type="nucleotide sequence ID" value="NZ_JXKI01000006.1"/>
</dbReference>
<dbReference type="STRING" id="1121865.OMW_00640"/>
<feature type="domain" description="Pesticidal crystal protein Cry22Aa Ig-like" evidence="2">
    <location>
        <begin position="303"/>
        <end position="348"/>
    </location>
</feature>
<gene>
    <name evidence="3" type="ORF">I568_00564</name>
</gene>
<dbReference type="OrthoDB" id="2358374at2"/>
<protein>
    <recommendedName>
        <fullName evidence="2">Pesticidal crystal protein Cry22Aa Ig-like domain-containing protein</fullName>
    </recommendedName>
</protein>
<evidence type="ECO:0000256" key="1">
    <source>
        <dbReference type="SAM" id="MobiDB-lite"/>
    </source>
</evidence>
<proteinExistence type="predicted"/>
<dbReference type="PATRIC" id="fig|1121865.3.peg.630"/>
<feature type="region of interest" description="Disordered" evidence="1">
    <location>
        <begin position="41"/>
        <end position="82"/>
    </location>
</feature>
<keyword evidence="4" id="KW-1185">Reference proteome</keyword>
<dbReference type="InterPro" id="IPR013783">
    <property type="entry name" value="Ig-like_fold"/>
</dbReference>
<accession>S1NEN7</accession>
<evidence type="ECO:0000313" key="3">
    <source>
        <dbReference type="EMBL" id="EOW87520.1"/>
    </source>
</evidence>
<sequence>MKWTNKKIFSQFVVGFVCLFAVGGLTYETFQQLHKPKRETIVDKVKPAKSKKKRVEPADKNKSSSSPSEIEMSKKQDESETSTEQQFQKILSWYEKDTPQVPTQSSTFSMVENRDVDELRTIANHLKENVAPKNQENNQSINSEEMTSLDTNKQKTENNVLIPVSTEETASIHEPFLIVPTSEMELTETYEIQPIYPTSISEAPILRTVTNSIFINEGEKFNPLDYVEMVPNVGSNYHLKVNPYEWHSGENQLTIEANNDEGQIFSTTLYVYYNMRPHLLPKLTSNDLEVPIHSSIDFKNLVEAKDEEDGDISNSIQYETDFDSEKVGQYTVTYSVADKQGLQAEQYRLNVKVTNEASKLQLSQSEWSLGEQMDILKEDDTSVK</sequence>
<dbReference type="Gene3D" id="2.60.40.10">
    <property type="entry name" value="Immunoglobulins"/>
    <property type="match status" value="1"/>
</dbReference>
<reference evidence="3 4" key="1">
    <citation type="submission" date="2013-03" db="EMBL/GenBank/DDBJ databases">
        <title>The Genome Sequence of Enterococcus columbae ATCC_51263 (PacBio/Illumina hybrid assembly).</title>
        <authorList>
            <consortium name="The Broad Institute Genomics Platform"/>
            <consortium name="The Broad Institute Genome Sequencing Center for Infectious Disease"/>
            <person name="Earl A."/>
            <person name="Russ C."/>
            <person name="Gilmore M."/>
            <person name="Surin D."/>
            <person name="Walker B."/>
            <person name="Young S."/>
            <person name="Zeng Q."/>
            <person name="Gargeya S."/>
            <person name="Fitzgerald M."/>
            <person name="Haas B."/>
            <person name="Abouelleil A."/>
            <person name="Allen A.W."/>
            <person name="Alvarado L."/>
            <person name="Arachchi H.M."/>
            <person name="Berlin A.M."/>
            <person name="Chapman S.B."/>
            <person name="Gainer-Dewar J."/>
            <person name="Goldberg J."/>
            <person name="Griggs A."/>
            <person name="Gujja S."/>
            <person name="Hansen M."/>
            <person name="Howarth C."/>
            <person name="Imamovic A."/>
            <person name="Ireland A."/>
            <person name="Larimer J."/>
            <person name="McCowan C."/>
            <person name="Murphy C."/>
            <person name="Pearson M."/>
            <person name="Poon T.W."/>
            <person name="Priest M."/>
            <person name="Roberts A."/>
            <person name="Saif S."/>
            <person name="Shea T."/>
            <person name="Sisk P."/>
            <person name="Sykes S."/>
            <person name="Wortman J."/>
            <person name="Nusbaum C."/>
            <person name="Birren B."/>
        </authorList>
    </citation>
    <scope>NUCLEOTIDE SEQUENCE [LARGE SCALE GENOMIC DNA]</scope>
    <source>
        <strain evidence="3 4">ATCC 51263</strain>
    </source>
</reference>
<dbReference type="Pfam" id="PF16403">
    <property type="entry name" value="Bact_surface_Ig-like"/>
    <property type="match status" value="1"/>
</dbReference>
<dbReference type="AlphaFoldDB" id="S1NEN7"/>
<dbReference type="eggNOG" id="COG3227">
    <property type="taxonomic scope" value="Bacteria"/>
</dbReference>
<dbReference type="EMBL" id="ASWJ01000003">
    <property type="protein sequence ID" value="EOW87520.1"/>
    <property type="molecule type" value="Genomic_DNA"/>
</dbReference>
<comment type="caution">
    <text evidence="3">The sequence shown here is derived from an EMBL/GenBank/DDBJ whole genome shotgun (WGS) entry which is preliminary data.</text>
</comment>